<sequence length="476" mass="53665">MFRLRQPHDCTIILVQRGGYSCEDAMLRSIECSGFKSFDNFNINFKPGLNVIVGPNGSGKTNIILFLQFLSSLRRSPIIEAIGQIGGAGSAFRRAKFTTEDEIDFRIVGSGIYNTFDERKIFSGNYDYSATVSFSKNEGTIIFKKQRLKTFIDKNNDPGLFSLGDLPPTFDVETKVAEDGQVITTIHALNPNMLRYSARNDEEVGRAQIKDASEHLSKTYSMLGYLDRIVDSIDFPGQDLRGARSYNILPYKVREPEDIANSPFIEPDGSGLAATLYALQTEDISIARRYAPIYYSRPSYADAELMRKQIIDSGRLVNDAIVDIRVQPDPFESKLRITVDLDYGENLVRLPFSMVSDGTAKWYALVTAVVTNRRLFAIEEPENFLHPHMQSEIIKLLRNQYSASVYSDEYEVDKFAIITTHSETILNNCKPDELIIVNLENGRTVTHRTENSDDLSKEIKRTGFGLGYYYLAGAVE</sequence>
<evidence type="ECO:0000313" key="2">
    <source>
        <dbReference type="EMBL" id="AWB25101.1"/>
    </source>
</evidence>
<dbReference type="GO" id="GO:0016887">
    <property type="term" value="F:ATP hydrolysis activity"/>
    <property type="evidence" value="ECO:0007669"/>
    <property type="project" value="InterPro"/>
</dbReference>
<gene>
    <name evidence="2" type="ORF">DA075_25645</name>
</gene>
<keyword evidence="3" id="KW-1185">Reference proteome</keyword>
<dbReference type="KEGG" id="mee:DA075_25645"/>
<dbReference type="PANTHER" id="PTHR32182:SF22">
    <property type="entry name" value="ATP-DEPENDENT ENDONUCLEASE, OLD FAMILY-RELATED"/>
    <property type="match status" value="1"/>
</dbReference>
<dbReference type="SUPFAM" id="SSF52540">
    <property type="entry name" value="P-loop containing nucleoside triphosphate hydrolases"/>
    <property type="match status" value="1"/>
</dbReference>
<dbReference type="GO" id="GO:0000731">
    <property type="term" value="P:DNA synthesis involved in DNA repair"/>
    <property type="evidence" value="ECO:0007669"/>
    <property type="project" value="TreeGrafter"/>
</dbReference>
<dbReference type="InterPro" id="IPR027417">
    <property type="entry name" value="P-loop_NTPase"/>
</dbReference>
<dbReference type="AlphaFoldDB" id="A0A2R4WU78"/>
<dbReference type="Pfam" id="PF13304">
    <property type="entry name" value="AAA_21"/>
    <property type="match status" value="1"/>
</dbReference>
<dbReference type="Proteomes" id="UP000244755">
    <property type="component" value="Chromosome 1"/>
</dbReference>
<dbReference type="InterPro" id="IPR003959">
    <property type="entry name" value="ATPase_AAA_core"/>
</dbReference>
<protein>
    <recommendedName>
        <fullName evidence="1">ATPase AAA-type core domain-containing protein</fullName>
    </recommendedName>
</protein>
<dbReference type="Gene3D" id="3.40.50.300">
    <property type="entry name" value="P-loop containing nucleotide triphosphate hydrolases"/>
    <property type="match status" value="2"/>
</dbReference>
<dbReference type="GO" id="GO:0005524">
    <property type="term" value="F:ATP binding"/>
    <property type="evidence" value="ECO:0007669"/>
    <property type="project" value="InterPro"/>
</dbReference>
<accession>A0A2R4WU78</accession>
<dbReference type="PANTHER" id="PTHR32182">
    <property type="entry name" value="DNA REPLICATION AND REPAIR PROTEIN RECF"/>
    <property type="match status" value="1"/>
</dbReference>
<evidence type="ECO:0000313" key="3">
    <source>
        <dbReference type="Proteomes" id="UP000244755"/>
    </source>
</evidence>
<feature type="domain" description="ATPase AAA-type core" evidence="1">
    <location>
        <begin position="49"/>
        <end position="426"/>
    </location>
</feature>
<organism evidence="2 3">
    <name type="scientific">Methylobacterium currus</name>
    <dbReference type="NCBI Taxonomy" id="2051553"/>
    <lineage>
        <taxon>Bacteria</taxon>
        <taxon>Pseudomonadati</taxon>
        <taxon>Pseudomonadota</taxon>
        <taxon>Alphaproteobacteria</taxon>
        <taxon>Hyphomicrobiales</taxon>
        <taxon>Methylobacteriaceae</taxon>
        <taxon>Methylobacterium</taxon>
    </lineage>
</organism>
<dbReference type="GO" id="GO:0006302">
    <property type="term" value="P:double-strand break repair"/>
    <property type="evidence" value="ECO:0007669"/>
    <property type="project" value="TreeGrafter"/>
</dbReference>
<name>A0A2R4WU78_9HYPH</name>
<dbReference type="OrthoDB" id="9816534at2"/>
<proteinExistence type="predicted"/>
<dbReference type="EMBL" id="CP028843">
    <property type="protein sequence ID" value="AWB25101.1"/>
    <property type="molecule type" value="Genomic_DNA"/>
</dbReference>
<evidence type="ECO:0000259" key="1">
    <source>
        <dbReference type="Pfam" id="PF13304"/>
    </source>
</evidence>
<reference evidence="2 3" key="1">
    <citation type="submission" date="2018-04" db="EMBL/GenBank/DDBJ databases">
        <title>Methylobacterium sp. PR1016A genome.</title>
        <authorList>
            <person name="Park W."/>
        </authorList>
    </citation>
    <scope>NUCLEOTIDE SEQUENCE [LARGE SCALE GENOMIC DNA]</scope>
    <source>
        <strain evidence="2 3">PR1016A</strain>
    </source>
</reference>